<reference evidence="1 2" key="1">
    <citation type="submission" date="2016-10" db="EMBL/GenBank/DDBJ databases">
        <authorList>
            <person name="de Groot N.N."/>
        </authorList>
    </citation>
    <scope>NUCLEOTIDE SEQUENCE [LARGE SCALE GENOMIC DNA]</scope>
    <source>
        <strain evidence="1 2">DSM 23126</strain>
    </source>
</reference>
<dbReference type="RefSeq" id="WP_091612053.1">
    <property type="nucleotide sequence ID" value="NZ_FNNC01000001.1"/>
</dbReference>
<name>A0A1H2S977_9BACI</name>
<evidence type="ECO:0000313" key="1">
    <source>
        <dbReference type="EMBL" id="SDW27539.1"/>
    </source>
</evidence>
<protein>
    <submittedName>
        <fullName evidence="1">Post-transcriptional regulator</fullName>
    </submittedName>
</protein>
<dbReference type="EMBL" id="FNNC01000001">
    <property type="protein sequence ID" value="SDW27539.1"/>
    <property type="molecule type" value="Genomic_DNA"/>
</dbReference>
<evidence type="ECO:0000313" key="2">
    <source>
        <dbReference type="Proteomes" id="UP000199488"/>
    </source>
</evidence>
<keyword evidence="2" id="KW-1185">Reference proteome</keyword>
<dbReference type="Pfam" id="PF13797">
    <property type="entry name" value="Post_transc_reg"/>
    <property type="match status" value="1"/>
</dbReference>
<dbReference type="InterPro" id="IPR025716">
    <property type="entry name" value="Post-transcriptional_regulator"/>
</dbReference>
<gene>
    <name evidence="1" type="ORF">SAMN05421781_1063</name>
</gene>
<dbReference type="Proteomes" id="UP000199488">
    <property type="component" value="Unassembled WGS sequence"/>
</dbReference>
<dbReference type="STRING" id="1122204.SAMN05421781_1063"/>
<proteinExistence type="predicted"/>
<organism evidence="1 2">
    <name type="scientific">Marinococcus luteus</name>
    <dbReference type="NCBI Taxonomy" id="1122204"/>
    <lineage>
        <taxon>Bacteria</taxon>
        <taxon>Bacillati</taxon>
        <taxon>Bacillota</taxon>
        <taxon>Bacilli</taxon>
        <taxon>Bacillales</taxon>
        <taxon>Bacillaceae</taxon>
        <taxon>Marinococcus</taxon>
    </lineage>
</organism>
<accession>A0A1H2S977</accession>
<dbReference type="AlphaFoldDB" id="A0A1H2S977"/>
<sequence>MEKVWEEWKTVVYPALESKVKEFETLGYKNIHIDEIWEMSVSQMKKRKADPALHTIVQTILHMKMHDYMQQKTIESYKKIEQKKNYDEALEEILAQVSGNVAEKVD</sequence>
<dbReference type="OrthoDB" id="2990595at2"/>